<sequence length="195" mass="21398">MNDLRPLLLPLPLPHQAVFAALICVRLLPSVERFDQTETKQGALLFRTAIAALCGFGAQQPVTPHQWGVLQEKLEHFWPDLDESANPFASYAFDACVALSEALALVQDGQAEHALQCAMAARDTVDMYVQEVTGVELPLQEVDAFVAARPEMQREVAWQHALVQALAAEHQLTAAAVEQLRDHSGNEPLVDLTVL</sequence>
<protein>
    <submittedName>
        <fullName evidence="1">DUF416 family protein</fullName>
    </submittedName>
</protein>
<dbReference type="RefSeq" id="WP_135399127.1">
    <property type="nucleotide sequence ID" value="NZ_SRMB01000008.1"/>
</dbReference>
<dbReference type="Proteomes" id="UP000298471">
    <property type="component" value="Unassembled WGS sequence"/>
</dbReference>
<reference evidence="1 2" key="1">
    <citation type="submission" date="2019-04" db="EMBL/GenBank/DDBJ databases">
        <authorList>
            <person name="Feng G."/>
            <person name="Zhang J."/>
            <person name="Zhu H."/>
        </authorList>
    </citation>
    <scope>NUCLEOTIDE SEQUENCE [LARGE SCALE GENOMIC DNA]</scope>
    <source>
        <strain evidence="1 2">9PBR-1</strain>
    </source>
</reference>
<evidence type="ECO:0000313" key="2">
    <source>
        <dbReference type="Proteomes" id="UP000298471"/>
    </source>
</evidence>
<name>A0A4Z0PX43_9BACT</name>
<dbReference type="Gene3D" id="1.20.1590.10">
    <property type="entry name" value="YP_001051499.1 domain like"/>
    <property type="match status" value="1"/>
</dbReference>
<gene>
    <name evidence="1" type="ORF">E5K02_24780</name>
</gene>
<dbReference type="EMBL" id="SRMB01000008">
    <property type="protein sequence ID" value="TGE20982.1"/>
    <property type="molecule type" value="Genomic_DNA"/>
</dbReference>
<dbReference type="OrthoDB" id="9204516at2"/>
<dbReference type="InterPro" id="IPR007338">
    <property type="entry name" value="DUF416"/>
</dbReference>
<accession>A0A4Z0PX43</accession>
<evidence type="ECO:0000313" key="1">
    <source>
        <dbReference type="EMBL" id="TGE20982.1"/>
    </source>
</evidence>
<dbReference type="AlphaFoldDB" id="A0A4Z0PX43"/>
<dbReference type="Pfam" id="PF04222">
    <property type="entry name" value="DUF416"/>
    <property type="match status" value="1"/>
</dbReference>
<dbReference type="InterPro" id="IPR023381">
    <property type="entry name" value="YP001051499.1-like_dom_sf"/>
</dbReference>
<organism evidence="1 2">
    <name type="scientific">Hymenobacter metallicola</name>
    <dbReference type="NCBI Taxonomy" id="2563114"/>
    <lineage>
        <taxon>Bacteria</taxon>
        <taxon>Pseudomonadati</taxon>
        <taxon>Bacteroidota</taxon>
        <taxon>Cytophagia</taxon>
        <taxon>Cytophagales</taxon>
        <taxon>Hymenobacteraceae</taxon>
        <taxon>Hymenobacter</taxon>
    </lineage>
</organism>
<comment type="caution">
    <text evidence="1">The sequence shown here is derived from an EMBL/GenBank/DDBJ whole genome shotgun (WGS) entry which is preliminary data.</text>
</comment>
<keyword evidence="2" id="KW-1185">Reference proteome</keyword>
<proteinExistence type="predicted"/>